<feature type="domain" description="Thiamine phosphate synthase/TenI" evidence="12">
    <location>
        <begin position="15"/>
        <end position="198"/>
    </location>
</feature>
<dbReference type="AlphaFoldDB" id="A0A653XQ54"/>
<name>A0A653XQ54_BACAB</name>
<sequence>MTKVDQQLIKQQLSVYFIMGTANTSRHPLDVVKEAIQGGITMFQFREKGEGALQGEEKKKIAQQIQALCQEANIPFIVNDDVQLAIDLDADGVHVGQEDTLAQDVRQRIGNKILGVSTHNLDEVRQAMKDGADYVGMGPVYPTETKKDTRSVQGVSLINEVRQHGLHIPIVGIGGITYENAAPVIQAGADGISIISAICQSADPKKAAEELTSLVESEKAALSSVKDMD</sequence>
<dbReference type="FunFam" id="3.20.20.70:FF:000096">
    <property type="entry name" value="Thiamine-phosphate synthase"/>
    <property type="match status" value="1"/>
</dbReference>
<comment type="catalytic activity">
    <reaction evidence="7 9 10">
        <text>2-(2-carboxy-4-methylthiazol-5-yl)ethyl phosphate + 4-amino-2-methyl-5-(diphosphooxymethyl)pyrimidine + 2 H(+) = thiamine phosphate + CO2 + diphosphate</text>
        <dbReference type="Rhea" id="RHEA:47848"/>
        <dbReference type="ChEBI" id="CHEBI:15378"/>
        <dbReference type="ChEBI" id="CHEBI:16526"/>
        <dbReference type="ChEBI" id="CHEBI:33019"/>
        <dbReference type="ChEBI" id="CHEBI:37575"/>
        <dbReference type="ChEBI" id="CHEBI:57841"/>
        <dbReference type="ChEBI" id="CHEBI:62890"/>
        <dbReference type="EC" id="2.5.1.3"/>
    </reaction>
</comment>
<keyword evidence="3 9" id="KW-0479">Metal-binding</keyword>
<keyword evidence="5 9" id="KW-0784">Thiamine biosynthesis</keyword>
<evidence type="ECO:0000256" key="1">
    <source>
        <dbReference type="ARBA" id="ARBA00005165"/>
    </source>
</evidence>
<evidence type="ECO:0000256" key="8">
    <source>
        <dbReference type="ARBA" id="ARBA00047883"/>
    </source>
</evidence>
<accession>A0A653XQ54</accession>
<comment type="catalytic activity">
    <reaction evidence="8 9 10">
        <text>2-[(2R,5Z)-2-carboxy-4-methylthiazol-5(2H)-ylidene]ethyl phosphate + 4-amino-2-methyl-5-(diphosphooxymethyl)pyrimidine + 2 H(+) = thiamine phosphate + CO2 + diphosphate</text>
        <dbReference type="Rhea" id="RHEA:47844"/>
        <dbReference type="ChEBI" id="CHEBI:15378"/>
        <dbReference type="ChEBI" id="CHEBI:16526"/>
        <dbReference type="ChEBI" id="CHEBI:33019"/>
        <dbReference type="ChEBI" id="CHEBI:37575"/>
        <dbReference type="ChEBI" id="CHEBI:57841"/>
        <dbReference type="ChEBI" id="CHEBI:62899"/>
        <dbReference type="EC" id="2.5.1.3"/>
    </reaction>
</comment>
<comment type="similarity">
    <text evidence="9 10">Belongs to the thiamine-phosphate synthase family.</text>
</comment>
<dbReference type="HAMAP" id="MF_00097">
    <property type="entry name" value="TMP_synthase"/>
    <property type="match status" value="1"/>
</dbReference>
<evidence type="ECO:0000256" key="5">
    <source>
        <dbReference type="ARBA" id="ARBA00022977"/>
    </source>
</evidence>
<keyword evidence="4 9" id="KW-0460">Magnesium</keyword>
<dbReference type="NCBIfam" id="TIGR00693">
    <property type="entry name" value="thiE"/>
    <property type="match status" value="1"/>
</dbReference>
<feature type="binding site" evidence="9">
    <location>
        <position position="117"/>
    </location>
    <ligand>
        <name>4-amino-2-methyl-5-(diphosphooxymethyl)pyrimidine</name>
        <dbReference type="ChEBI" id="CHEBI:57841"/>
    </ligand>
</feature>
<dbReference type="GO" id="GO:0004789">
    <property type="term" value="F:thiamine-phosphate diphosphorylase activity"/>
    <property type="evidence" value="ECO:0007669"/>
    <property type="project" value="UniProtKB-UniRule"/>
</dbReference>
<feature type="binding site" evidence="9">
    <location>
        <position position="79"/>
    </location>
    <ligand>
        <name>4-amino-2-methyl-5-(diphosphooxymethyl)pyrimidine</name>
        <dbReference type="ChEBI" id="CHEBI:57841"/>
    </ligand>
</feature>
<comment type="cofactor">
    <cofactor evidence="9">
        <name>Mg(2+)</name>
        <dbReference type="ChEBI" id="CHEBI:18420"/>
    </cofactor>
    <text evidence="9">Binds 1 Mg(2+) ion per subunit.</text>
</comment>
<feature type="binding site" evidence="9">
    <location>
        <begin position="44"/>
        <end position="48"/>
    </location>
    <ligand>
        <name>4-amino-2-methyl-5-(diphosphooxymethyl)pyrimidine</name>
        <dbReference type="ChEBI" id="CHEBI:57841"/>
    </ligand>
</feature>
<dbReference type="PANTHER" id="PTHR20857:SF15">
    <property type="entry name" value="THIAMINE-PHOSPHATE SYNTHASE"/>
    <property type="match status" value="1"/>
</dbReference>
<evidence type="ECO:0000313" key="13">
    <source>
        <dbReference type="EMBL" id="VXC32242.1"/>
    </source>
</evidence>
<protein>
    <recommendedName>
        <fullName evidence="9">Thiamine-phosphate synthase</fullName>
        <shortName evidence="9">TP synthase</shortName>
        <shortName evidence="9">TPS</shortName>
        <ecNumber evidence="9">2.5.1.3</ecNumber>
    </recommendedName>
    <alternativeName>
        <fullName evidence="9">Thiamine-phosphate pyrophosphorylase</fullName>
        <shortName evidence="9">TMP pyrophosphorylase</shortName>
        <shortName evidence="9">TMP-PPase</shortName>
    </alternativeName>
</protein>
<comment type="pathway">
    <text evidence="1 9 11">Cofactor biosynthesis; thiamine diphosphate biosynthesis; thiamine phosphate from 4-amino-2-methyl-5-diphosphomethylpyrimidine and 4-methyl-5-(2-phosphoethyl)-thiazole: step 1/1.</text>
</comment>
<feature type="binding site" evidence="9">
    <location>
        <position position="146"/>
    </location>
    <ligand>
        <name>4-amino-2-methyl-5-(diphosphooxymethyl)pyrimidine</name>
        <dbReference type="ChEBI" id="CHEBI:57841"/>
    </ligand>
</feature>
<dbReference type="CDD" id="cd00564">
    <property type="entry name" value="TMP_TenI"/>
    <property type="match status" value="1"/>
</dbReference>
<reference evidence="13 14" key="1">
    <citation type="submission" date="2019-10" db="EMBL/GenBank/DDBJ databases">
        <authorList>
            <person name="Karimi E."/>
        </authorList>
    </citation>
    <scope>NUCLEOTIDE SEQUENCE [LARGE SCALE GENOMIC DNA]</scope>
    <source>
        <strain evidence="13">Bacillus sp. 348</strain>
    </source>
</reference>
<evidence type="ECO:0000259" key="12">
    <source>
        <dbReference type="Pfam" id="PF02581"/>
    </source>
</evidence>
<organism evidence="13 14">
    <name type="scientific">Bacillus altitudinis</name>
    <dbReference type="NCBI Taxonomy" id="293387"/>
    <lineage>
        <taxon>Bacteria</taxon>
        <taxon>Bacillati</taxon>
        <taxon>Bacillota</taxon>
        <taxon>Bacilli</taxon>
        <taxon>Bacillales</taxon>
        <taxon>Bacillaceae</taxon>
        <taxon>Bacillus</taxon>
    </lineage>
</organism>
<evidence type="ECO:0000256" key="4">
    <source>
        <dbReference type="ARBA" id="ARBA00022842"/>
    </source>
</evidence>
<dbReference type="RefSeq" id="WP_041507963.1">
    <property type="nucleotide sequence ID" value="NZ_CP130888.1"/>
</dbReference>
<dbReference type="GO" id="GO:0005737">
    <property type="term" value="C:cytoplasm"/>
    <property type="evidence" value="ECO:0007669"/>
    <property type="project" value="TreeGrafter"/>
</dbReference>
<proteinExistence type="inferred from homology"/>
<evidence type="ECO:0000256" key="2">
    <source>
        <dbReference type="ARBA" id="ARBA00022679"/>
    </source>
</evidence>
<evidence type="ECO:0000256" key="7">
    <source>
        <dbReference type="ARBA" id="ARBA00047851"/>
    </source>
</evidence>
<dbReference type="SUPFAM" id="SSF51391">
    <property type="entry name" value="Thiamin phosphate synthase"/>
    <property type="match status" value="1"/>
</dbReference>
<dbReference type="Gene3D" id="3.20.20.70">
    <property type="entry name" value="Aldolase class I"/>
    <property type="match status" value="1"/>
</dbReference>
<dbReference type="EMBL" id="CABWLH010000010">
    <property type="protein sequence ID" value="VXC32242.1"/>
    <property type="molecule type" value="Genomic_DNA"/>
</dbReference>
<evidence type="ECO:0000256" key="10">
    <source>
        <dbReference type="RuleBase" id="RU003826"/>
    </source>
</evidence>
<dbReference type="Proteomes" id="UP000433089">
    <property type="component" value="Unassembled WGS sequence"/>
</dbReference>
<feature type="binding site" evidence="9">
    <location>
        <begin position="143"/>
        <end position="145"/>
    </location>
    <ligand>
        <name>2-[(2R,5Z)-2-carboxy-4-methylthiazol-5(2H)-ylidene]ethyl phosphate</name>
        <dbReference type="ChEBI" id="CHEBI:62899"/>
    </ligand>
</feature>
<evidence type="ECO:0000313" key="14">
    <source>
        <dbReference type="Proteomes" id="UP000433089"/>
    </source>
</evidence>
<dbReference type="GO" id="GO:0000287">
    <property type="term" value="F:magnesium ion binding"/>
    <property type="evidence" value="ECO:0007669"/>
    <property type="project" value="UniProtKB-UniRule"/>
</dbReference>
<evidence type="ECO:0000256" key="3">
    <source>
        <dbReference type="ARBA" id="ARBA00022723"/>
    </source>
</evidence>
<comment type="catalytic activity">
    <reaction evidence="6 9 10">
        <text>4-methyl-5-(2-phosphooxyethyl)-thiazole + 4-amino-2-methyl-5-(diphosphooxymethyl)pyrimidine + H(+) = thiamine phosphate + diphosphate</text>
        <dbReference type="Rhea" id="RHEA:22328"/>
        <dbReference type="ChEBI" id="CHEBI:15378"/>
        <dbReference type="ChEBI" id="CHEBI:33019"/>
        <dbReference type="ChEBI" id="CHEBI:37575"/>
        <dbReference type="ChEBI" id="CHEBI:57841"/>
        <dbReference type="ChEBI" id="CHEBI:58296"/>
        <dbReference type="EC" id="2.5.1.3"/>
    </reaction>
</comment>
<dbReference type="PANTHER" id="PTHR20857">
    <property type="entry name" value="THIAMINE-PHOSPHATE PYROPHOSPHORYLASE"/>
    <property type="match status" value="1"/>
</dbReference>
<dbReference type="InterPro" id="IPR034291">
    <property type="entry name" value="TMP_synthase"/>
</dbReference>
<comment type="function">
    <text evidence="9">Condenses 4-methyl-5-(beta-hydroxyethyl)thiazole monophosphate (THZ-P) and 2-methyl-4-amino-5-hydroxymethyl pyrimidine pyrophosphate (HMP-PP) to form thiamine monophosphate (TMP).</text>
</comment>
<keyword evidence="2 9" id="KW-0808">Transferase</keyword>
<dbReference type="EC" id="2.5.1.3" evidence="9"/>
<dbReference type="UniPathway" id="UPA00060">
    <property type="reaction ID" value="UER00141"/>
</dbReference>
<dbReference type="GO" id="GO:0009228">
    <property type="term" value="P:thiamine biosynthetic process"/>
    <property type="evidence" value="ECO:0007669"/>
    <property type="project" value="UniProtKB-KW"/>
</dbReference>
<dbReference type="InterPro" id="IPR036206">
    <property type="entry name" value="ThiamineP_synth_sf"/>
</dbReference>
<feature type="binding site" evidence="9">
    <location>
        <position position="99"/>
    </location>
    <ligand>
        <name>Mg(2+)</name>
        <dbReference type="ChEBI" id="CHEBI:18420"/>
    </ligand>
</feature>
<evidence type="ECO:0000256" key="9">
    <source>
        <dbReference type="HAMAP-Rule" id="MF_00097"/>
    </source>
</evidence>
<gene>
    <name evidence="9 13" type="primary">thiE</name>
    <name evidence="13" type="ORF">BACI348_50865</name>
</gene>
<dbReference type="Pfam" id="PF02581">
    <property type="entry name" value="TMP-TENI"/>
    <property type="match status" value="1"/>
</dbReference>
<feature type="binding site" evidence="9">
    <location>
        <position position="175"/>
    </location>
    <ligand>
        <name>2-[(2R,5Z)-2-carboxy-4-methylthiazol-5(2H)-ylidene]ethyl phosphate</name>
        <dbReference type="ChEBI" id="CHEBI:62899"/>
    </ligand>
</feature>
<dbReference type="GO" id="GO:0009229">
    <property type="term" value="P:thiamine diphosphate biosynthetic process"/>
    <property type="evidence" value="ECO:0007669"/>
    <property type="project" value="UniProtKB-UniRule"/>
</dbReference>
<dbReference type="InterPro" id="IPR013785">
    <property type="entry name" value="Aldolase_TIM"/>
</dbReference>
<evidence type="ECO:0000256" key="11">
    <source>
        <dbReference type="RuleBase" id="RU004253"/>
    </source>
</evidence>
<dbReference type="InterPro" id="IPR022998">
    <property type="entry name" value="ThiamineP_synth_TenI"/>
</dbReference>
<feature type="binding site" evidence="9">
    <location>
        <begin position="195"/>
        <end position="196"/>
    </location>
    <ligand>
        <name>2-[(2R,5Z)-2-carboxy-4-methylthiazol-5(2H)-ylidene]ethyl phosphate</name>
        <dbReference type="ChEBI" id="CHEBI:62899"/>
    </ligand>
</feature>
<evidence type="ECO:0000256" key="6">
    <source>
        <dbReference type="ARBA" id="ARBA00047334"/>
    </source>
</evidence>
<feature type="binding site" evidence="9">
    <location>
        <position position="80"/>
    </location>
    <ligand>
        <name>Mg(2+)</name>
        <dbReference type="ChEBI" id="CHEBI:18420"/>
    </ligand>
</feature>